<dbReference type="AlphaFoldDB" id="A0A7C5QF47"/>
<dbReference type="SUPFAM" id="SSF48179">
    <property type="entry name" value="6-phosphogluconate dehydrogenase C-terminal domain-like"/>
    <property type="match status" value="1"/>
</dbReference>
<accession>A0A7C5QF47</accession>
<dbReference type="Pfam" id="PF03446">
    <property type="entry name" value="NAD_binding_2"/>
    <property type="match status" value="1"/>
</dbReference>
<dbReference type="SUPFAM" id="SSF51735">
    <property type="entry name" value="NAD(P)-binding Rossmann-fold domains"/>
    <property type="match status" value="1"/>
</dbReference>
<gene>
    <name evidence="5" type="ORF">ENM11_07265</name>
</gene>
<evidence type="ECO:0000256" key="1">
    <source>
        <dbReference type="ARBA" id="ARBA00023002"/>
    </source>
</evidence>
<name>A0A7C5QF47_CALS0</name>
<dbReference type="InterPro" id="IPR008927">
    <property type="entry name" value="6-PGluconate_DH-like_C_sf"/>
</dbReference>
<sequence>MLFFTVAGQFINIDISKPSMTLQTIGFIGLGNMGYPISVNLLKAGYRLVVHDILEDRVKKLIEQGASAASTPKNLAESADIVMTSLPTPDALEQVMAGKDGVLEAGREELVVVMLDTISPTLARRLAGIAAEKGVKVLDAPVSGGPYMAREAALTIMVGGEKEVFEKCRPVLEKIGRHIFYIGGAGSGAVVKLVNNLLSLGNVALMCEAIILGGMAGVDGKTLYEVLSKSTGRSFALEYKLPNIIAKRRFDGGFAIDLACKDLGIISDLAKELGYPLFIGSLVEQLYKLARAMGLGREDHTAVVKVFENLADLTVEF</sequence>
<feature type="domain" description="6-phosphogluconate dehydrogenase NADP-binding" evidence="3">
    <location>
        <begin position="24"/>
        <end position="183"/>
    </location>
</feature>
<dbReference type="GO" id="GO:0016616">
    <property type="term" value="F:oxidoreductase activity, acting on the CH-OH group of donors, NAD or NADP as acceptor"/>
    <property type="evidence" value="ECO:0007669"/>
    <property type="project" value="TreeGrafter"/>
</dbReference>
<dbReference type="InterPro" id="IPR029154">
    <property type="entry name" value="HIBADH-like_NADP-bd"/>
</dbReference>
<reference evidence="5" key="1">
    <citation type="journal article" date="2020" name="mSystems">
        <title>Genome- and Community-Level Interaction Insights into Carbon Utilization and Element Cycling Functions of Hydrothermarchaeota in Hydrothermal Sediment.</title>
        <authorList>
            <person name="Zhou Z."/>
            <person name="Liu Y."/>
            <person name="Xu W."/>
            <person name="Pan J."/>
            <person name="Luo Z.H."/>
            <person name="Li M."/>
        </authorList>
    </citation>
    <scope>NUCLEOTIDE SEQUENCE [LARGE SCALE GENOMIC DNA]</scope>
    <source>
        <strain evidence="5">SpSt-1056</strain>
    </source>
</reference>
<dbReference type="GO" id="GO:0050661">
    <property type="term" value="F:NADP binding"/>
    <property type="evidence" value="ECO:0007669"/>
    <property type="project" value="InterPro"/>
</dbReference>
<dbReference type="PANTHER" id="PTHR22981:SF7">
    <property type="entry name" value="3-HYDROXYISOBUTYRATE DEHYDROGENASE, MITOCHONDRIAL"/>
    <property type="match status" value="1"/>
</dbReference>
<dbReference type="Pfam" id="PF14833">
    <property type="entry name" value="NAD_binding_11"/>
    <property type="match status" value="1"/>
</dbReference>
<dbReference type="PANTHER" id="PTHR22981">
    <property type="entry name" value="3-HYDROXYISOBUTYRATE DEHYDROGENASE-RELATED"/>
    <property type="match status" value="1"/>
</dbReference>
<evidence type="ECO:0000313" key="5">
    <source>
        <dbReference type="EMBL" id="HHK68932.1"/>
    </source>
</evidence>
<dbReference type="GO" id="GO:0051287">
    <property type="term" value="F:NAD binding"/>
    <property type="evidence" value="ECO:0007669"/>
    <property type="project" value="InterPro"/>
</dbReference>
<organism evidence="5">
    <name type="scientific">Caldiarchaeum subterraneum</name>
    <dbReference type="NCBI Taxonomy" id="311458"/>
    <lineage>
        <taxon>Archaea</taxon>
        <taxon>Nitrososphaerota</taxon>
        <taxon>Candidatus Caldarchaeales</taxon>
        <taxon>Candidatus Caldarchaeaceae</taxon>
        <taxon>Candidatus Caldarchaeum</taxon>
    </lineage>
</organism>
<keyword evidence="1" id="KW-0560">Oxidoreductase</keyword>
<dbReference type="Gene3D" id="3.40.50.720">
    <property type="entry name" value="NAD(P)-binding Rossmann-like Domain"/>
    <property type="match status" value="1"/>
</dbReference>
<feature type="domain" description="3-hydroxyisobutyrate dehydrogenase-like NAD-binding" evidence="4">
    <location>
        <begin position="186"/>
        <end position="306"/>
    </location>
</feature>
<dbReference type="PIRSF" id="PIRSF000103">
    <property type="entry name" value="HIBADH"/>
    <property type="match status" value="1"/>
</dbReference>
<dbReference type="Gene3D" id="1.10.1040.10">
    <property type="entry name" value="N-(1-d-carboxylethyl)-l-norvaline Dehydrogenase, domain 2"/>
    <property type="match status" value="1"/>
</dbReference>
<evidence type="ECO:0000256" key="2">
    <source>
        <dbReference type="ARBA" id="ARBA00023027"/>
    </source>
</evidence>
<keyword evidence="2" id="KW-0520">NAD</keyword>
<evidence type="ECO:0000259" key="3">
    <source>
        <dbReference type="Pfam" id="PF03446"/>
    </source>
</evidence>
<proteinExistence type="predicted"/>
<evidence type="ECO:0000259" key="4">
    <source>
        <dbReference type="Pfam" id="PF14833"/>
    </source>
</evidence>
<dbReference type="InterPro" id="IPR013328">
    <property type="entry name" value="6PGD_dom2"/>
</dbReference>
<protein>
    <submittedName>
        <fullName evidence="5">NAD(P)-dependent oxidoreductase</fullName>
    </submittedName>
</protein>
<comment type="caution">
    <text evidence="5">The sequence shown here is derived from an EMBL/GenBank/DDBJ whole genome shotgun (WGS) entry which is preliminary data.</text>
</comment>
<dbReference type="InterPro" id="IPR006115">
    <property type="entry name" value="6PGDH_NADP-bd"/>
</dbReference>
<dbReference type="EMBL" id="DRWN01000061">
    <property type="protein sequence ID" value="HHK68932.1"/>
    <property type="molecule type" value="Genomic_DNA"/>
</dbReference>
<dbReference type="InterPro" id="IPR015815">
    <property type="entry name" value="HIBADH-related"/>
</dbReference>
<dbReference type="InterPro" id="IPR036291">
    <property type="entry name" value="NAD(P)-bd_dom_sf"/>
</dbReference>